<dbReference type="Proteomes" id="UP000053555">
    <property type="component" value="Unassembled WGS sequence"/>
</dbReference>
<dbReference type="PANTHER" id="PTHR24173:SF74">
    <property type="entry name" value="ANKYRIN REPEAT DOMAIN-CONTAINING PROTEIN 16"/>
    <property type="match status" value="1"/>
</dbReference>
<evidence type="ECO:0000256" key="2">
    <source>
        <dbReference type="ARBA" id="ARBA00022737"/>
    </source>
</evidence>
<accession>A0A0B2SLI3</accession>
<evidence type="ECO:0000256" key="4">
    <source>
        <dbReference type="PROSITE-ProRule" id="PRU00023"/>
    </source>
</evidence>
<dbReference type="Gene3D" id="1.25.40.20">
    <property type="entry name" value="Ankyrin repeat-containing domain"/>
    <property type="match status" value="1"/>
</dbReference>
<comment type="subcellular location">
    <subcellularLocation>
        <location evidence="1">Cell membrane</location>
        <topology evidence="1">Peripheral membrane protein</topology>
        <orientation evidence="1">Cytoplasmic side</orientation>
    </subcellularLocation>
</comment>
<keyword evidence="3 4" id="KW-0040">ANK repeat</keyword>
<gene>
    <name evidence="5" type="ORF">glysoja_043541</name>
</gene>
<dbReference type="AlphaFoldDB" id="A0A0B2SLI3"/>
<dbReference type="GO" id="GO:0005886">
    <property type="term" value="C:plasma membrane"/>
    <property type="evidence" value="ECO:0007669"/>
    <property type="project" value="UniProtKB-SubCell"/>
</dbReference>
<evidence type="ECO:0000313" key="5">
    <source>
        <dbReference type="EMBL" id="KHN45224.1"/>
    </source>
</evidence>
<name>A0A0B2SLI3_GLYSO</name>
<feature type="repeat" description="ANK" evidence="4">
    <location>
        <begin position="30"/>
        <end position="62"/>
    </location>
</feature>
<sequence>MVEEDPNVLKHTTGDDDKLSPLHVAAANSQVQTPLMYAAKQGKTDCVEKLINAGANIFMLDSRHGGTCLYDAAFHGRIDCLEAILFAAHFTPFEDSRLVRLFFTHTQEEKKLTTTNMDASTYKQEW</sequence>
<evidence type="ECO:0000256" key="3">
    <source>
        <dbReference type="ARBA" id="ARBA00023043"/>
    </source>
</evidence>
<organism evidence="5">
    <name type="scientific">Glycine soja</name>
    <name type="common">Wild soybean</name>
    <dbReference type="NCBI Taxonomy" id="3848"/>
    <lineage>
        <taxon>Eukaryota</taxon>
        <taxon>Viridiplantae</taxon>
        <taxon>Streptophyta</taxon>
        <taxon>Embryophyta</taxon>
        <taxon>Tracheophyta</taxon>
        <taxon>Spermatophyta</taxon>
        <taxon>Magnoliopsida</taxon>
        <taxon>eudicotyledons</taxon>
        <taxon>Gunneridae</taxon>
        <taxon>Pentapetalae</taxon>
        <taxon>rosids</taxon>
        <taxon>fabids</taxon>
        <taxon>Fabales</taxon>
        <taxon>Fabaceae</taxon>
        <taxon>Papilionoideae</taxon>
        <taxon>50 kb inversion clade</taxon>
        <taxon>NPAAA clade</taxon>
        <taxon>indigoferoid/millettioid clade</taxon>
        <taxon>Phaseoleae</taxon>
        <taxon>Glycine</taxon>
        <taxon>Glycine subgen. Soja</taxon>
    </lineage>
</organism>
<proteinExistence type="predicted"/>
<dbReference type="InterPro" id="IPR036770">
    <property type="entry name" value="Ankyrin_rpt-contain_sf"/>
</dbReference>
<dbReference type="EMBL" id="KN642567">
    <property type="protein sequence ID" value="KHN45224.1"/>
    <property type="molecule type" value="Genomic_DNA"/>
</dbReference>
<dbReference type="PANTHER" id="PTHR24173">
    <property type="entry name" value="ANKYRIN REPEAT CONTAINING"/>
    <property type="match status" value="1"/>
</dbReference>
<dbReference type="PROSITE" id="PS50297">
    <property type="entry name" value="ANK_REP_REGION"/>
    <property type="match status" value="1"/>
</dbReference>
<dbReference type="Pfam" id="PF12796">
    <property type="entry name" value="Ank_2"/>
    <property type="match status" value="1"/>
</dbReference>
<reference evidence="5" key="1">
    <citation type="submission" date="2014-07" db="EMBL/GenBank/DDBJ databases">
        <title>Identification of a novel salt tolerance gene in wild soybean by whole-genome sequencing.</title>
        <authorList>
            <person name="Lam H.-M."/>
            <person name="Qi X."/>
            <person name="Li M.-W."/>
            <person name="Liu X."/>
            <person name="Xie M."/>
            <person name="Ni M."/>
            <person name="Xu X."/>
        </authorList>
    </citation>
    <scope>NUCLEOTIDE SEQUENCE [LARGE SCALE GENOMIC DNA]</scope>
    <source>
        <tissue evidence="5">Root</tissue>
    </source>
</reference>
<dbReference type="SMART" id="SM00248">
    <property type="entry name" value="ANK"/>
    <property type="match status" value="2"/>
</dbReference>
<evidence type="ECO:0000256" key="1">
    <source>
        <dbReference type="ARBA" id="ARBA00004413"/>
    </source>
</evidence>
<protein>
    <submittedName>
        <fullName evidence="5">E3 ubiquitin-protein ligase XB3</fullName>
    </submittedName>
</protein>
<keyword evidence="2" id="KW-0677">Repeat</keyword>
<dbReference type="PROSITE" id="PS50088">
    <property type="entry name" value="ANK_REPEAT"/>
    <property type="match status" value="1"/>
</dbReference>
<dbReference type="InterPro" id="IPR002110">
    <property type="entry name" value="Ankyrin_rpt"/>
</dbReference>
<dbReference type="SUPFAM" id="SSF48403">
    <property type="entry name" value="Ankyrin repeat"/>
    <property type="match status" value="1"/>
</dbReference>